<dbReference type="AlphaFoldDB" id="A0A4P7L7Y2"/>
<dbReference type="EMBL" id="CP038635">
    <property type="protein sequence ID" value="QBY51740.1"/>
    <property type="molecule type" value="Genomic_DNA"/>
</dbReference>
<feature type="region of interest" description="Disordered" evidence="1">
    <location>
        <begin position="167"/>
        <end position="302"/>
    </location>
</feature>
<reference evidence="3 4" key="1">
    <citation type="submission" date="2019-03" db="EMBL/GenBank/DDBJ databases">
        <title>Efficiently degradation of phenoxyalkanoic acid herbicides by Cupriavidus oxalaticus strain X32.</title>
        <authorList>
            <person name="Sheng X."/>
        </authorList>
    </citation>
    <scope>NUCLEOTIDE SEQUENCE [LARGE SCALE GENOMIC DNA]</scope>
    <source>
        <strain evidence="3 4">X32</strain>
    </source>
</reference>
<dbReference type="KEGG" id="cox:E0W60_10825"/>
<accession>A0A4P7L7Y2</accession>
<proteinExistence type="predicted"/>
<dbReference type="Proteomes" id="UP000295294">
    <property type="component" value="Chromosome 2"/>
</dbReference>
<evidence type="ECO:0000313" key="3">
    <source>
        <dbReference type="EMBL" id="QBY51740.1"/>
    </source>
</evidence>
<evidence type="ECO:0000259" key="2">
    <source>
        <dbReference type="Pfam" id="PF13020"/>
    </source>
</evidence>
<feature type="compositionally biased region" description="Acidic residues" evidence="1">
    <location>
        <begin position="168"/>
        <end position="182"/>
    </location>
</feature>
<feature type="compositionally biased region" description="Low complexity" evidence="1">
    <location>
        <begin position="243"/>
        <end position="252"/>
    </location>
</feature>
<sequence>MINSPFSMASLACESRLNSRLALSRRMSTTSTSTLTPEHRAERARLIWESLGDLEERRGRGIFDGSYTWSHYGERRTPPFPAAFLRRLNTAAWIPDGNGNLQPPSLVIFDTLGWKPNPFLQTKIAFKPPIIDQLAREAGIDPAALDLLRKHGITSVAELISRLGIEDSLAEPEPETDEELEADAQPNGDVYDDAKDLYGDDMPNIPPGTPDPDGGDGAMTGGTGSGQGRPGTGGAAGRGGHARGNSHGSSAGTRNHAGDRDGDGGTSGSQGKQSTGQSASRPFISYVGTHPEEDDSDPDGLDQATRMQIEKQAIDLIIELEPTLRRTPEGNPGFDLYEADNHSKPIRWVEVKSMAHGLESRPVGLSRAQFEWGREQGPAYWLYIVEHAMDPAIARVLRIQDPVGRAKTFTFDRGWREVARMEPV</sequence>
<feature type="compositionally biased region" description="Low complexity" evidence="1">
    <location>
        <begin position="269"/>
        <end position="280"/>
    </location>
</feature>
<feature type="domain" description="Protein NO VEIN C-terminal" evidence="2">
    <location>
        <begin position="326"/>
        <end position="390"/>
    </location>
</feature>
<dbReference type="OrthoDB" id="9802640at2"/>
<evidence type="ECO:0000313" key="4">
    <source>
        <dbReference type="Proteomes" id="UP000295294"/>
    </source>
</evidence>
<protein>
    <submittedName>
        <fullName evidence="3">DUF3883 domain-containing protein</fullName>
    </submittedName>
</protein>
<dbReference type="InterPro" id="IPR024975">
    <property type="entry name" value="NOV_C"/>
</dbReference>
<evidence type="ECO:0000256" key="1">
    <source>
        <dbReference type="SAM" id="MobiDB-lite"/>
    </source>
</evidence>
<dbReference type="Pfam" id="PF13020">
    <property type="entry name" value="NOV_C"/>
    <property type="match status" value="1"/>
</dbReference>
<feature type="compositionally biased region" description="Gly residues" evidence="1">
    <location>
        <begin position="215"/>
        <end position="239"/>
    </location>
</feature>
<name>A0A4P7L7Y2_9BURK</name>
<gene>
    <name evidence="3" type="ORF">E0W60_10825</name>
</gene>
<organism evidence="3 4">
    <name type="scientific">Cupriavidus oxalaticus</name>
    <dbReference type="NCBI Taxonomy" id="96344"/>
    <lineage>
        <taxon>Bacteria</taxon>
        <taxon>Pseudomonadati</taxon>
        <taxon>Pseudomonadota</taxon>
        <taxon>Betaproteobacteria</taxon>
        <taxon>Burkholderiales</taxon>
        <taxon>Burkholderiaceae</taxon>
        <taxon>Cupriavidus</taxon>
    </lineage>
</organism>